<evidence type="ECO:0000313" key="3">
    <source>
        <dbReference type="Proteomes" id="UP001189429"/>
    </source>
</evidence>
<feature type="non-terminal residue" evidence="2">
    <location>
        <position position="1"/>
    </location>
</feature>
<feature type="non-terminal residue" evidence="2">
    <location>
        <position position="131"/>
    </location>
</feature>
<sequence>DRTRDKIRDKRPQRASRKKLAAAKRGKKRYQEDFAERAKRKHRVLKSCREAPRANRRPAMPKSAGAERAGVLGREGSWKQTAEESARLCQQDGPSHLPPCYAGLDQEHQRRPTSQMRGCLEDAQWATQCYL</sequence>
<evidence type="ECO:0000313" key="2">
    <source>
        <dbReference type="EMBL" id="CAK0861610.1"/>
    </source>
</evidence>
<organism evidence="2 3">
    <name type="scientific">Prorocentrum cordatum</name>
    <dbReference type="NCBI Taxonomy" id="2364126"/>
    <lineage>
        <taxon>Eukaryota</taxon>
        <taxon>Sar</taxon>
        <taxon>Alveolata</taxon>
        <taxon>Dinophyceae</taxon>
        <taxon>Prorocentrales</taxon>
        <taxon>Prorocentraceae</taxon>
        <taxon>Prorocentrum</taxon>
    </lineage>
</organism>
<evidence type="ECO:0000256" key="1">
    <source>
        <dbReference type="SAM" id="MobiDB-lite"/>
    </source>
</evidence>
<proteinExistence type="predicted"/>
<dbReference type="EMBL" id="CAUYUJ010016076">
    <property type="protein sequence ID" value="CAK0861610.1"/>
    <property type="molecule type" value="Genomic_DNA"/>
</dbReference>
<feature type="compositionally biased region" description="Basic residues" evidence="1">
    <location>
        <begin position="13"/>
        <end position="28"/>
    </location>
</feature>
<keyword evidence="3" id="KW-1185">Reference proteome</keyword>
<gene>
    <name evidence="2" type="ORF">PCOR1329_LOCUS50228</name>
</gene>
<name>A0ABN9UP80_9DINO</name>
<comment type="caution">
    <text evidence="2">The sequence shown here is derived from an EMBL/GenBank/DDBJ whole genome shotgun (WGS) entry which is preliminary data.</text>
</comment>
<feature type="region of interest" description="Disordered" evidence="1">
    <location>
        <begin position="1"/>
        <end position="93"/>
    </location>
</feature>
<accession>A0ABN9UP80</accession>
<dbReference type="Proteomes" id="UP001189429">
    <property type="component" value="Unassembled WGS sequence"/>
</dbReference>
<feature type="compositionally biased region" description="Basic and acidic residues" evidence="1">
    <location>
        <begin position="1"/>
        <end position="12"/>
    </location>
</feature>
<protein>
    <submittedName>
        <fullName evidence="2">Uncharacterized protein</fullName>
    </submittedName>
</protein>
<reference evidence="2" key="1">
    <citation type="submission" date="2023-10" db="EMBL/GenBank/DDBJ databases">
        <authorList>
            <person name="Chen Y."/>
            <person name="Shah S."/>
            <person name="Dougan E. K."/>
            <person name="Thang M."/>
            <person name="Chan C."/>
        </authorList>
    </citation>
    <scope>NUCLEOTIDE SEQUENCE [LARGE SCALE GENOMIC DNA]</scope>
</reference>